<feature type="region of interest" description="Disordered" evidence="1">
    <location>
        <begin position="16"/>
        <end position="36"/>
    </location>
</feature>
<evidence type="ECO:0000256" key="1">
    <source>
        <dbReference type="SAM" id="MobiDB-lite"/>
    </source>
</evidence>
<feature type="compositionally biased region" description="Polar residues" evidence="1">
    <location>
        <begin position="17"/>
        <end position="29"/>
    </location>
</feature>
<gene>
    <name evidence="2" type="ORF">A4A59_32420</name>
</gene>
<organism evidence="2">
    <name type="scientific">Rhizobium leguminosarum</name>
    <dbReference type="NCBI Taxonomy" id="384"/>
    <lineage>
        <taxon>Bacteria</taxon>
        <taxon>Pseudomonadati</taxon>
        <taxon>Pseudomonadota</taxon>
        <taxon>Alphaproteobacteria</taxon>
        <taxon>Hyphomicrobiales</taxon>
        <taxon>Rhizobiaceae</taxon>
        <taxon>Rhizobium/Agrobacterium group</taxon>
        <taxon>Rhizobium</taxon>
    </lineage>
</organism>
<name>A0A154I9R5_RHILE</name>
<sequence length="63" mass="6832">MIIVFESVTCAVHGANPQISESSNRSSQPADMHVDRPAFHNVRIGPNGLNELLTGTDLTLPFQ</sequence>
<dbReference type="EMBL" id="LVYU01000135">
    <property type="protein sequence ID" value="KZA97276.1"/>
    <property type="molecule type" value="Genomic_DNA"/>
</dbReference>
<accession>A0A154I9R5</accession>
<reference evidence="2" key="1">
    <citation type="submission" date="2016-03" db="EMBL/GenBank/DDBJ databases">
        <title>Microsymbionts genomes from the relict species Vavilovia formosa.</title>
        <authorList>
            <person name="Chirak E."/>
            <person name="Kimeklis A."/>
            <person name="Kopat V."/>
            <person name="Andronov E."/>
        </authorList>
    </citation>
    <scope>NUCLEOTIDE SEQUENCE [LARGE SCALE GENOMIC DNA]</scope>
    <source>
        <strain evidence="2">Vaf12</strain>
    </source>
</reference>
<protein>
    <submittedName>
        <fullName evidence="2">Uncharacterized protein</fullName>
    </submittedName>
</protein>
<comment type="caution">
    <text evidence="2">The sequence shown here is derived from an EMBL/GenBank/DDBJ whole genome shotgun (WGS) entry which is preliminary data.</text>
</comment>
<proteinExistence type="predicted"/>
<dbReference type="AlphaFoldDB" id="A0A154I9R5"/>
<evidence type="ECO:0000313" key="2">
    <source>
        <dbReference type="EMBL" id="KZA97276.1"/>
    </source>
</evidence>